<dbReference type="Proteomes" id="UP001054889">
    <property type="component" value="Unassembled WGS sequence"/>
</dbReference>
<gene>
    <name evidence="1" type="primary">ga28479</name>
    <name evidence="1" type="ORF">PR202_ga28479</name>
</gene>
<keyword evidence="2" id="KW-1185">Reference proteome</keyword>
<dbReference type="EMBL" id="BQKI01000017">
    <property type="protein sequence ID" value="GJN10391.1"/>
    <property type="molecule type" value="Genomic_DNA"/>
</dbReference>
<protein>
    <recommendedName>
        <fullName evidence="3">Nucleoporin Nup133/Nup155-like N-terminal domain-containing protein</fullName>
    </recommendedName>
</protein>
<proteinExistence type="predicted"/>
<comment type="caution">
    <text evidence="1">The sequence shown here is derived from an EMBL/GenBank/DDBJ whole genome shotgun (WGS) entry which is preliminary data.</text>
</comment>
<sequence length="125" mass="13597">MEMDDNSLGFACTEDSSLCLWSRKVNSEGAAEWVQCKVIKLGMIPVAGPDDKAFVVGAAEGVGIVFVTTRAGLFTVKVNSGQIKKIDEPEVSFSILPYMSFYRPDCTRLIACKAKDSLISKVLLK</sequence>
<name>A0AAV5DJK3_ELECO</name>
<evidence type="ECO:0008006" key="3">
    <source>
        <dbReference type="Google" id="ProtNLM"/>
    </source>
</evidence>
<accession>A0AAV5DJK3</accession>
<evidence type="ECO:0000313" key="1">
    <source>
        <dbReference type="EMBL" id="GJN10391.1"/>
    </source>
</evidence>
<dbReference type="PANTHER" id="PTHR33186">
    <property type="entry name" value="OS10G0136150 PROTEIN-RELATED"/>
    <property type="match status" value="1"/>
</dbReference>
<organism evidence="1 2">
    <name type="scientific">Eleusine coracana subsp. coracana</name>
    <dbReference type="NCBI Taxonomy" id="191504"/>
    <lineage>
        <taxon>Eukaryota</taxon>
        <taxon>Viridiplantae</taxon>
        <taxon>Streptophyta</taxon>
        <taxon>Embryophyta</taxon>
        <taxon>Tracheophyta</taxon>
        <taxon>Spermatophyta</taxon>
        <taxon>Magnoliopsida</taxon>
        <taxon>Liliopsida</taxon>
        <taxon>Poales</taxon>
        <taxon>Poaceae</taxon>
        <taxon>PACMAD clade</taxon>
        <taxon>Chloridoideae</taxon>
        <taxon>Cynodonteae</taxon>
        <taxon>Eleusininae</taxon>
        <taxon>Eleusine</taxon>
    </lineage>
</organism>
<reference evidence="1" key="1">
    <citation type="journal article" date="2018" name="DNA Res.">
        <title>Multiple hybrid de novo genome assembly of finger millet, an orphan allotetraploid crop.</title>
        <authorList>
            <person name="Hatakeyama M."/>
            <person name="Aluri S."/>
            <person name="Balachadran M.T."/>
            <person name="Sivarajan S.R."/>
            <person name="Patrignani A."/>
            <person name="Gruter S."/>
            <person name="Poveda L."/>
            <person name="Shimizu-Inatsugi R."/>
            <person name="Baeten J."/>
            <person name="Francoijs K.J."/>
            <person name="Nataraja K.N."/>
            <person name="Reddy Y.A.N."/>
            <person name="Phadnis S."/>
            <person name="Ravikumar R.L."/>
            <person name="Schlapbach R."/>
            <person name="Sreeman S.M."/>
            <person name="Shimizu K.K."/>
        </authorList>
    </citation>
    <scope>NUCLEOTIDE SEQUENCE</scope>
</reference>
<evidence type="ECO:0000313" key="2">
    <source>
        <dbReference type="Proteomes" id="UP001054889"/>
    </source>
</evidence>
<dbReference type="AlphaFoldDB" id="A0AAV5DJK3"/>
<reference evidence="1" key="2">
    <citation type="submission" date="2021-12" db="EMBL/GenBank/DDBJ databases">
        <title>Resequencing data analysis of finger millet.</title>
        <authorList>
            <person name="Hatakeyama M."/>
            <person name="Aluri S."/>
            <person name="Balachadran M.T."/>
            <person name="Sivarajan S.R."/>
            <person name="Poveda L."/>
            <person name="Shimizu-Inatsugi R."/>
            <person name="Schlapbach R."/>
            <person name="Sreeman S.M."/>
            <person name="Shimizu K.K."/>
        </authorList>
    </citation>
    <scope>NUCLEOTIDE SEQUENCE</scope>
</reference>
<dbReference type="PANTHER" id="PTHR33186:SF28">
    <property type="entry name" value="F-BOX DOMAIN-CONTAINING PROTEIN"/>
    <property type="match status" value="1"/>
</dbReference>